<dbReference type="RefSeq" id="WP_248862073.1">
    <property type="nucleotide sequence ID" value="NZ_CP086322.1"/>
</dbReference>
<organism evidence="2 3">
    <name type="scientific">Streptomyces halobius</name>
    <dbReference type="NCBI Taxonomy" id="2879846"/>
    <lineage>
        <taxon>Bacteria</taxon>
        <taxon>Bacillati</taxon>
        <taxon>Actinomycetota</taxon>
        <taxon>Actinomycetes</taxon>
        <taxon>Kitasatosporales</taxon>
        <taxon>Streptomycetaceae</taxon>
        <taxon>Streptomyces</taxon>
    </lineage>
</organism>
<evidence type="ECO:0000313" key="3">
    <source>
        <dbReference type="Proteomes" id="UP000830115"/>
    </source>
</evidence>
<name>A0ABY4M0I0_9ACTN</name>
<accession>A0ABY4M0I0</accession>
<evidence type="ECO:0000256" key="1">
    <source>
        <dbReference type="SAM" id="MobiDB-lite"/>
    </source>
</evidence>
<evidence type="ECO:0000313" key="2">
    <source>
        <dbReference type="EMBL" id="UQA91265.1"/>
    </source>
</evidence>
<gene>
    <name evidence="2" type="ORF">K9S39_04670</name>
</gene>
<dbReference type="Proteomes" id="UP000830115">
    <property type="component" value="Chromosome"/>
</dbReference>
<sequence>MVIYVDSPLRFRRSVQHRARRRTVTELDLVLRKYELVSDAVPTDTSAQEDDAQAQQEKNTTREGILVRRGQIWEDLDTRQNQRRVVVEFVKSGRARVRAHYGTRRSTISVSRMHKHSTGFRLVEPGELKYGVPTVSSDETEQR</sequence>
<keyword evidence="3" id="KW-1185">Reference proteome</keyword>
<reference evidence="2" key="1">
    <citation type="submission" date="2021-10" db="EMBL/GenBank/DDBJ databases">
        <title>Streptomyces nigrumlapis sp.nov.,an antimicrobial producing actinobacterium isolated from Black Gobi rocks.</title>
        <authorList>
            <person name="Wen Y."/>
            <person name="Zhang W."/>
            <person name="Liu X.G."/>
        </authorList>
    </citation>
    <scope>NUCLEOTIDE SEQUENCE</scope>
    <source>
        <strain evidence="2">ST13-2-2</strain>
    </source>
</reference>
<proteinExistence type="predicted"/>
<dbReference type="EMBL" id="CP086322">
    <property type="protein sequence ID" value="UQA91265.1"/>
    <property type="molecule type" value="Genomic_DNA"/>
</dbReference>
<feature type="region of interest" description="Disordered" evidence="1">
    <location>
        <begin position="41"/>
        <end position="61"/>
    </location>
</feature>
<protein>
    <submittedName>
        <fullName evidence="2">Uncharacterized protein</fullName>
    </submittedName>
</protein>